<dbReference type="Proteomes" id="UP000326924">
    <property type="component" value="Unassembled WGS sequence"/>
</dbReference>
<sequence>METISASGWHRSPAAPETERLIQQVIAESFGGDASIPYEGEKFSDPESALQRLKQYAFAQGFAVVEIQRSEKEQRRTYACVHYGKHKNKHKLTGEPVRKEIFQELNGVDDEGTRLRQRQGMLEADRY</sequence>
<dbReference type="OrthoDB" id="5411299at2759"/>
<dbReference type="EMBL" id="VXIS01000094">
    <property type="protein sequence ID" value="KAA8905883.1"/>
    <property type="molecule type" value="Genomic_DNA"/>
</dbReference>
<dbReference type="InParanoid" id="A0A5J5EXV3"/>
<comment type="caution">
    <text evidence="1">The sequence shown here is derived from an EMBL/GenBank/DDBJ whole genome shotgun (WGS) entry which is preliminary data.</text>
</comment>
<name>A0A5J5EXV3_9PEZI</name>
<dbReference type="AlphaFoldDB" id="A0A5J5EXV3"/>
<accession>A0A5J5EXV3</accession>
<evidence type="ECO:0000313" key="2">
    <source>
        <dbReference type="Proteomes" id="UP000326924"/>
    </source>
</evidence>
<keyword evidence="2" id="KW-1185">Reference proteome</keyword>
<proteinExistence type="predicted"/>
<organism evidence="1 2">
    <name type="scientific">Sphaerosporella brunnea</name>
    <dbReference type="NCBI Taxonomy" id="1250544"/>
    <lineage>
        <taxon>Eukaryota</taxon>
        <taxon>Fungi</taxon>
        <taxon>Dikarya</taxon>
        <taxon>Ascomycota</taxon>
        <taxon>Pezizomycotina</taxon>
        <taxon>Pezizomycetes</taxon>
        <taxon>Pezizales</taxon>
        <taxon>Pyronemataceae</taxon>
        <taxon>Sphaerosporella</taxon>
    </lineage>
</organism>
<gene>
    <name evidence="1" type="ORF">FN846DRAFT_907241</name>
</gene>
<protein>
    <submittedName>
        <fullName evidence="1">Uncharacterized protein</fullName>
    </submittedName>
</protein>
<evidence type="ECO:0000313" key="1">
    <source>
        <dbReference type="EMBL" id="KAA8905883.1"/>
    </source>
</evidence>
<reference evidence="1 2" key="1">
    <citation type="submission" date="2019-09" db="EMBL/GenBank/DDBJ databases">
        <title>Draft genome of the ectomycorrhizal ascomycete Sphaerosporella brunnea.</title>
        <authorList>
            <consortium name="DOE Joint Genome Institute"/>
            <person name="Benucci G.M."/>
            <person name="Marozzi G."/>
            <person name="Antonielli L."/>
            <person name="Sanchez S."/>
            <person name="Marco P."/>
            <person name="Wang X."/>
            <person name="Falini L.B."/>
            <person name="Barry K."/>
            <person name="Haridas S."/>
            <person name="Lipzen A."/>
            <person name="Labutti K."/>
            <person name="Grigoriev I.V."/>
            <person name="Murat C."/>
            <person name="Martin F."/>
            <person name="Albertini E."/>
            <person name="Donnini D."/>
            <person name="Bonito G."/>
        </authorList>
    </citation>
    <scope>NUCLEOTIDE SEQUENCE [LARGE SCALE GENOMIC DNA]</scope>
    <source>
        <strain evidence="1 2">Sb_GMNB300</strain>
    </source>
</reference>